<accession>A0A9P7A9F1</accession>
<dbReference type="RefSeq" id="XP_041152445.1">
    <property type="nucleotide sequence ID" value="XM_041309792.1"/>
</dbReference>
<name>A0A9P7A9F1_9AGAM</name>
<proteinExistence type="predicted"/>
<dbReference type="OrthoDB" id="3687641at2759"/>
<reference evidence="1" key="1">
    <citation type="journal article" date="2020" name="New Phytol.">
        <title>Comparative genomics reveals dynamic genome evolution in host specialist ectomycorrhizal fungi.</title>
        <authorList>
            <person name="Lofgren L.A."/>
            <person name="Nguyen N.H."/>
            <person name="Vilgalys R."/>
            <person name="Ruytinx J."/>
            <person name="Liao H.L."/>
            <person name="Branco S."/>
            <person name="Kuo A."/>
            <person name="LaButti K."/>
            <person name="Lipzen A."/>
            <person name="Andreopoulos W."/>
            <person name="Pangilinan J."/>
            <person name="Riley R."/>
            <person name="Hundley H."/>
            <person name="Na H."/>
            <person name="Barry K."/>
            <person name="Grigoriev I.V."/>
            <person name="Stajich J.E."/>
            <person name="Kennedy P.G."/>
        </authorList>
    </citation>
    <scope>NUCLEOTIDE SEQUENCE</scope>
    <source>
        <strain evidence="1">S12</strain>
    </source>
</reference>
<organism evidence="1 2">
    <name type="scientific">Suillus plorans</name>
    <dbReference type="NCBI Taxonomy" id="116603"/>
    <lineage>
        <taxon>Eukaryota</taxon>
        <taxon>Fungi</taxon>
        <taxon>Dikarya</taxon>
        <taxon>Basidiomycota</taxon>
        <taxon>Agaricomycotina</taxon>
        <taxon>Agaricomycetes</taxon>
        <taxon>Agaricomycetidae</taxon>
        <taxon>Boletales</taxon>
        <taxon>Suillineae</taxon>
        <taxon>Suillaceae</taxon>
        <taxon>Suillus</taxon>
    </lineage>
</organism>
<dbReference type="Proteomes" id="UP000719766">
    <property type="component" value="Unassembled WGS sequence"/>
</dbReference>
<evidence type="ECO:0000313" key="2">
    <source>
        <dbReference type="Proteomes" id="UP000719766"/>
    </source>
</evidence>
<dbReference type="GeneID" id="64603556"/>
<protein>
    <submittedName>
        <fullName evidence="1">Uncharacterized protein</fullName>
    </submittedName>
</protein>
<keyword evidence="2" id="KW-1185">Reference proteome</keyword>
<gene>
    <name evidence="1" type="ORF">HD556DRAFT_171334</name>
</gene>
<comment type="caution">
    <text evidence="1">The sequence shown here is derived from an EMBL/GenBank/DDBJ whole genome shotgun (WGS) entry which is preliminary data.</text>
</comment>
<evidence type="ECO:0000313" key="1">
    <source>
        <dbReference type="EMBL" id="KAG1784960.1"/>
    </source>
</evidence>
<dbReference type="EMBL" id="JABBWE010000123">
    <property type="protein sequence ID" value="KAG1784960.1"/>
    <property type="molecule type" value="Genomic_DNA"/>
</dbReference>
<sequence>MFGTLSVLATAWHACIRSQPVQHLGEPTKLAKRIWSHPSRTRAPTFCAGLRSQLPYLWILQQALLAYNCDQPYGTYHHTHHCLYYLRRILMCDPAHTLEMGSIVIAMESALGLN</sequence>
<dbReference type="AlphaFoldDB" id="A0A9P7A9F1"/>